<dbReference type="Proteomes" id="UP001595912">
    <property type="component" value="Unassembled WGS sequence"/>
</dbReference>
<reference evidence="2" key="1">
    <citation type="journal article" date="2019" name="Int. J. Syst. Evol. Microbiol.">
        <title>The Global Catalogue of Microorganisms (GCM) 10K type strain sequencing project: providing services to taxonomists for standard genome sequencing and annotation.</title>
        <authorList>
            <consortium name="The Broad Institute Genomics Platform"/>
            <consortium name="The Broad Institute Genome Sequencing Center for Infectious Disease"/>
            <person name="Wu L."/>
            <person name="Ma J."/>
        </authorList>
    </citation>
    <scope>NUCLEOTIDE SEQUENCE [LARGE SCALE GENOMIC DNA]</scope>
    <source>
        <strain evidence="2">CGMCC 4.7152</strain>
    </source>
</reference>
<proteinExistence type="predicted"/>
<gene>
    <name evidence="1" type="ORF">ACFPIJ_35685</name>
</gene>
<protein>
    <submittedName>
        <fullName evidence="1">Uncharacterized protein</fullName>
    </submittedName>
</protein>
<dbReference type="RefSeq" id="WP_380121919.1">
    <property type="nucleotide sequence ID" value="NZ_JBHSIU010000046.1"/>
</dbReference>
<keyword evidence="2" id="KW-1185">Reference proteome</keyword>
<comment type="caution">
    <text evidence="1">The sequence shown here is derived from an EMBL/GenBank/DDBJ whole genome shotgun (WGS) entry which is preliminary data.</text>
</comment>
<sequence length="133" mass="14724">MDMVEVGLSRGEEEFALHVQCPFRIVRGARIVLGSTDYRHPLPGQVDRATAFDRHQTQFDRIATILNGPLAADNGLLVHAAHLRDDGALHLSTGQDLRIEVFPATSGPVECWRLFVRNSDGPHYVWPPGSDLS</sequence>
<organism evidence="1 2">
    <name type="scientific">Dactylosporangium cerinum</name>
    <dbReference type="NCBI Taxonomy" id="1434730"/>
    <lineage>
        <taxon>Bacteria</taxon>
        <taxon>Bacillati</taxon>
        <taxon>Actinomycetota</taxon>
        <taxon>Actinomycetes</taxon>
        <taxon>Micromonosporales</taxon>
        <taxon>Micromonosporaceae</taxon>
        <taxon>Dactylosporangium</taxon>
    </lineage>
</organism>
<evidence type="ECO:0000313" key="2">
    <source>
        <dbReference type="Proteomes" id="UP001595912"/>
    </source>
</evidence>
<evidence type="ECO:0000313" key="1">
    <source>
        <dbReference type="EMBL" id="MFC5003161.1"/>
    </source>
</evidence>
<name>A0ABV9W3C4_9ACTN</name>
<accession>A0ABV9W3C4</accession>
<dbReference type="EMBL" id="JBHSIU010000046">
    <property type="protein sequence ID" value="MFC5003161.1"/>
    <property type="molecule type" value="Genomic_DNA"/>
</dbReference>